<accession>A0ABD0KYX5</accession>
<name>A0ABD0KYX5_9CAEN</name>
<dbReference type="EMBL" id="JACVVK020000104">
    <property type="protein sequence ID" value="KAK7492367.1"/>
    <property type="molecule type" value="Genomic_DNA"/>
</dbReference>
<protein>
    <submittedName>
        <fullName evidence="1">Uncharacterized protein</fullName>
    </submittedName>
</protein>
<sequence>MSLTRGLHMNMYTQAEAVVAPTRHDVLTNVRIFFSLTETLCASVSVNYAVQDKKTCLSFALYECQMVFDQSKFSLSTMQDNCCTRMQPAN</sequence>
<gene>
    <name evidence="1" type="ORF">BaRGS_00016464</name>
</gene>
<dbReference type="AlphaFoldDB" id="A0ABD0KYX5"/>
<comment type="caution">
    <text evidence="1">The sequence shown here is derived from an EMBL/GenBank/DDBJ whole genome shotgun (WGS) entry which is preliminary data.</text>
</comment>
<dbReference type="Proteomes" id="UP001519460">
    <property type="component" value="Unassembled WGS sequence"/>
</dbReference>
<organism evidence="1 2">
    <name type="scientific">Batillaria attramentaria</name>
    <dbReference type="NCBI Taxonomy" id="370345"/>
    <lineage>
        <taxon>Eukaryota</taxon>
        <taxon>Metazoa</taxon>
        <taxon>Spiralia</taxon>
        <taxon>Lophotrochozoa</taxon>
        <taxon>Mollusca</taxon>
        <taxon>Gastropoda</taxon>
        <taxon>Caenogastropoda</taxon>
        <taxon>Sorbeoconcha</taxon>
        <taxon>Cerithioidea</taxon>
        <taxon>Batillariidae</taxon>
        <taxon>Batillaria</taxon>
    </lineage>
</organism>
<evidence type="ECO:0000313" key="1">
    <source>
        <dbReference type="EMBL" id="KAK7492367.1"/>
    </source>
</evidence>
<keyword evidence="2" id="KW-1185">Reference proteome</keyword>
<proteinExistence type="predicted"/>
<evidence type="ECO:0000313" key="2">
    <source>
        <dbReference type="Proteomes" id="UP001519460"/>
    </source>
</evidence>
<reference evidence="1 2" key="1">
    <citation type="journal article" date="2023" name="Sci. Data">
        <title>Genome assembly of the Korean intertidal mud-creeper Batillaria attramentaria.</title>
        <authorList>
            <person name="Patra A.K."/>
            <person name="Ho P.T."/>
            <person name="Jun S."/>
            <person name="Lee S.J."/>
            <person name="Kim Y."/>
            <person name="Won Y.J."/>
        </authorList>
    </citation>
    <scope>NUCLEOTIDE SEQUENCE [LARGE SCALE GENOMIC DNA]</scope>
    <source>
        <strain evidence="1">Wonlab-2016</strain>
    </source>
</reference>